<keyword evidence="2" id="KW-0808">Transferase</keyword>
<proteinExistence type="predicted"/>
<evidence type="ECO:0000256" key="2">
    <source>
        <dbReference type="ARBA" id="ARBA00022679"/>
    </source>
</evidence>
<reference evidence="7" key="1">
    <citation type="journal article" date="2019" name="Int. J. Syst. Evol. Microbiol.">
        <title>The Global Catalogue of Microorganisms (GCM) 10K type strain sequencing project: providing services to taxonomists for standard genome sequencing and annotation.</title>
        <authorList>
            <consortium name="The Broad Institute Genomics Platform"/>
            <consortium name="The Broad Institute Genome Sequencing Center for Infectious Disease"/>
            <person name="Wu L."/>
            <person name="Ma J."/>
        </authorList>
    </citation>
    <scope>NUCLEOTIDE SEQUENCE [LARGE SCALE GENOMIC DNA]</scope>
    <source>
        <strain evidence="7">CGMCC 4.7020</strain>
    </source>
</reference>
<keyword evidence="3" id="KW-0012">Acyltransferase</keyword>
<dbReference type="PANTHER" id="PTHR34069:SF3">
    <property type="entry name" value="ACYL-COA:ACYL-COA ALKYLTRANSFERASE"/>
    <property type="match status" value="1"/>
</dbReference>
<dbReference type="InterPro" id="IPR013747">
    <property type="entry name" value="ACP_syn_III_C"/>
</dbReference>
<name>A0ABW3XQU6_9ACTN</name>
<evidence type="ECO:0000259" key="4">
    <source>
        <dbReference type="Pfam" id="PF08541"/>
    </source>
</evidence>
<dbReference type="Pfam" id="PF08545">
    <property type="entry name" value="ACP_syn_III"/>
    <property type="match status" value="1"/>
</dbReference>
<comment type="caution">
    <text evidence="6">The sequence shown here is derived from an EMBL/GenBank/DDBJ whole genome shotgun (WGS) entry which is preliminary data.</text>
</comment>
<gene>
    <name evidence="6" type="ORF">ACFQ5X_39765</name>
</gene>
<dbReference type="InterPro" id="IPR013751">
    <property type="entry name" value="ACP_syn_III_N"/>
</dbReference>
<dbReference type="Pfam" id="PF08541">
    <property type="entry name" value="ACP_syn_III_C"/>
    <property type="match status" value="1"/>
</dbReference>
<dbReference type="InterPro" id="IPR016039">
    <property type="entry name" value="Thiolase-like"/>
</dbReference>
<sequence>MPHTPPPPPAPAERHVSVLATGAHLPGEALDNDALARVCGPLPDDVLDGIQVERRHWMVDPATGAHTTSTSAMATAAARQALDRAGVTPDEIDLIVVSTASPDYLLPVAATYVQEQLGLERCAVIEVRAGCVGAVQALDIARRLLADGTYATALVIGAEAVSPLLAPVFLGREPERVRMRDRLTVYTFGDGAGAMVLRAGEEGSAAGRPRPVFATRSLGGTRKPGMHIIGGGTDAPLAEQQRRPRLMDIRLDIPGTARFGPRVFVEGIHDMLHRSRLTLDDIDACVLPEGNAEYFAGEYGTAGLSAADQTTLSKTIVENLTDVGATGSAAVPLALDAGWSQGRITPGDTVLLLAIEASRYVYAGLTLTWDAPFPGR</sequence>
<evidence type="ECO:0000259" key="5">
    <source>
        <dbReference type="Pfam" id="PF08545"/>
    </source>
</evidence>
<protein>
    <submittedName>
        <fullName evidence="6">3-oxoacyl-ACP synthase III family protein</fullName>
    </submittedName>
</protein>
<accession>A0ABW3XQU6</accession>
<evidence type="ECO:0000313" key="6">
    <source>
        <dbReference type="EMBL" id="MFD1311922.1"/>
    </source>
</evidence>
<feature type="domain" description="Beta-ketoacyl-[acyl-carrier-protein] synthase III C-terminal" evidence="4">
    <location>
        <begin position="272"/>
        <end position="357"/>
    </location>
</feature>
<dbReference type="EMBL" id="JBHTMM010000096">
    <property type="protein sequence ID" value="MFD1311922.1"/>
    <property type="molecule type" value="Genomic_DNA"/>
</dbReference>
<keyword evidence="7" id="KW-1185">Reference proteome</keyword>
<dbReference type="Proteomes" id="UP001597058">
    <property type="component" value="Unassembled WGS sequence"/>
</dbReference>
<organism evidence="6 7">
    <name type="scientific">Streptomyces kaempferi</name>
    <dbReference type="NCBI Taxonomy" id="333725"/>
    <lineage>
        <taxon>Bacteria</taxon>
        <taxon>Bacillati</taxon>
        <taxon>Actinomycetota</taxon>
        <taxon>Actinomycetes</taxon>
        <taxon>Kitasatosporales</taxon>
        <taxon>Streptomycetaceae</taxon>
        <taxon>Streptomyces</taxon>
    </lineage>
</organism>
<evidence type="ECO:0000256" key="3">
    <source>
        <dbReference type="ARBA" id="ARBA00023315"/>
    </source>
</evidence>
<feature type="domain" description="Beta-ketoacyl-[acyl-carrier-protein] synthase III N-terminal" evidence="5">
    <location>
        <begin position="126"/>
        <end position="204"/>
    </location>
</feature>
<dbReference type="RefSeq" id="WP_248001764.1">
    <property type="nucleotide sequence ID" value="NZ_JBHTMM010000096.1"/>
</dbReference>
<dbReference type="PANTHER" id="PTHR34069">
    <property type="entry name" value="3-OXOACYL-[ACYL-CARRIER-PROTEIN] SYNTHASE 3"/>
    <property type="match status" value="1"/>
</dbReference>
<dbReference type="Gene3D" id="3.40.47.10">
    <property type="match status" value="2"/>
</dbReference>
<evidence type="ECO:0000313" key="7">
    <source>
        <dbReference type="Proteomes" id="UP001597058"/>
    </source>
</evidence>
<dbReference type="SUPFAM" id="SSF53901">
    <property type="entry name" value="Thiolase-like"/>
    <property type="match status" value="2"/>
</dbReference>
<keyword evidence="1" id="KW-0963">Cytoplasm</keyword>
<evidence type="ECO:0000256" key="1">
    <source>
        <dbReference type="ARBA" id="ARBA00022490"/>
    </source>
</evidence>